<keyword evidence="2 5" id="KW-0032">Aminotransferase</keyword>
<dbReference type="SUPFAM" id="SSF53383">
    <property type="entry name" value="PLP-dependent transferases"/>
    <property type="match status" value="1"/>
</dbReference>
<organism evidence="5 6">
    <name type="scientific">Candidatus Methylacidithermus pantelleriae</name>
    <dbReference type="NCBI Taxonomy" id="2744239"/>
    <lineage>
        <taxon>Bacteria</taxon>
        <taxon>Pseudomonadati</taxon>
        <taxon>Verrucomicrobiota</taxon>
        <taxon>Methylacidiphilae</taxon>
        <taxon>Methylacidiphilales</taxon>
        <taxon>Methylacidiphilaceae</taxon>
        <taxon>Candidatus Methylacidithermus</taxon>
    </lineage>
</organism>
<dbReference type="InterPro" id="IPR004839">
    <property type="entry name" value="Aminotransferase_I/II_large"/>
</dbReference>
<dbReference type="RefSeq" id="WP_174583521.1">
    <property type="nucleotide sequence ID" value="NZ_CAJNOB010000044.1"/>
</dbReference>
<protein>
    <submittedName>
        <fullName evidence="5">LL-diaminopimelate aminotransferase</fullName>
        <ecNumber evidence="5">2.6.1.83</ecNumber>
    </submittedName>
</protein>
<dbReference type="EC" id="2.6.1.83" evidence="5"/>
<dbReference type="PANTHER" id="PTHR42832">
    <property type="entry name" value="AMINO ACID AMINOTRANSFERASE"/>
    <property type="match status" value="1"/>
</dbReference>
<feature type="domain" description="Aminotransferase class I/classII large" evidence="4">
    <location>
        <begin position="45"/>
        <end position="377"/>
    </location>
</feature>
<accession>A0A8J2BL63</accession>
<name>A0A8J2BL63_9BACT</name>
<dbReference type="CDD" id="cd00609">
    <property type="entry name" value="AAT_like"/>
    <property type="match status" value="1"/>
</dbReference>
<evidence type="ECO:0000259" key="4">
    <source>
        <dbReference type="Pfam" id="PF00155"/>
    </source>
</evidence>
<dbReference type="Proteomes" id="UP000663859">
    <property type="component" value="Unassembled WGS sequence"/>
</dbReference>
<dbReference type="InterPro" id="IPR015421">
    <property type="entry name" value="PyrdxlP-dep_Trfase_major"/>
</dbReference>
<dbReference type="AlphaFoldDB" id="A0A8J2BL63"/>
<dbReference type="GO" id="GO:0010285">
    <property type="term" value="F:L,L-diaminopimelate aminotransferase activity"/>
    <property type="evidence" value="ECO:0007669"/>
    <property type="project" value="UniProtKB-EC"/>
</dbReference>
<keyword evidence="3 5" id="KW-0808">Transferase</keyword>
<keyword evidence="6" id="KW-1185">Reference proteome</keyword>
<evidence type="ECO:0000256" key="2">
    <source>
        <dbReference type="ARBA" id="ARBA00022576"/>
    </source>
</evidence>
<comment type="cofactor">
    <cofactor evidence="1">
        <name>pyridoxal 5'-phosphate</name>
        <dbReference type="ChEBI" id="CHEBI:597326"/>
    </cofactor>
</comment>
<dbReference type="InterPro" id="IPR015424">
    <property type="entry name" value="PyrdxlP-dep_Trfase"/>
</dbReference>
<dbReference type="GO" id="GO:0030170">
    <property type="term" value="F:pyridoxal phosphate binding"/>
    <property type="evidence" value="ECO:0007669"/>
    <property type="project" value="InterPro"/>
</dbReference>
<reference evidence="5" key="1">
    <citation type="submission" date="2021-02" db="EMBL/GenBank/DDBJ databases">
        <authorList>
            <person name="Cremers G."/>
            <person name="Picone N."/>
        </authorList>
    </citation>
    <scope>NUCLEOTIDE SEQUENCE</scope>
    <source>
        <strain evidence="5">PQ17</strain>
    </source>
</reference>
<evidence type="ECO:0000256" key="3">
    <source>
        <dbReference type="ARBA" id="ARBA00022679"/>
    </source>
</evidence>
<proteinExistence type="predicted"/>
<dbReference type="Gene3D" id="3.40.640.10">
    <property type="entry name" value="Type I PLP-dependent aspartate aminotransferase-like (Major domain)"/>
    <property type="match status" value="1"/>
</dbReference>
<evidence type="ECO:0000313" key="5">
    <source>
        <dbReference type="EMBL" id="CAF0702160.1"/>
    </source>
</evidence>
<dbReference type="Gene3D" id="3.90.1150.10">
    <property type="entry name" value="Aspartate Aminotransferase, domain 1"/>
    <property type="match status" value="1"/>
</dbReference>
<dbReference type="InterPro" id="IPR015422">
    <property type="entry name" value="PyrdxlP-dep_Trfase_small"/>
</dbReference>
<evidence type="ECO:0000256" key="1">
    <source>
        <dbReference type="ARBA" id="ARBA00001933"/>
    </source>
</evidence>
<evidence type="ECO:0000313" key="6">
    <source>
        <dbReference type="Proteomes" id="UP000663859"/>
    </source>
</evidence>
<comment type="caution">
    <text evidence="5">The sequence shown here is derived from an EMBL/GenBank/DDBJ whole genome shotgun (WGS) entry which is preliminary data.</text>
</comment>
<dbReference type="Pfam" id="PF00155">
    <property type="entry name" value="Aminotran_1_2"/>
    <property type="match status" value="1"/>
</dbReference>
<dbReference type="InterPro" id="IPR050881">
    <property type="entry name" value="LL-DAP_aminotransferase"/>
</dbReference>
<sequence>MNPTKKILFSQRIGGARFGEGTGGYKFARIKQAKRQAIEKDPTKKLLDFGIGEPDGMPPQEAIEVLCQEATKPENQRYADLGGSRLKEAAARYLQKVYGVTVDPHLHILHSIGTKSALPILALALVDPGDLVLVTVPGYPVFGTHAEYCGGVLYPLFLTEENHFLPDLETIPEEILTRAKVFLLNYPNNPTGATASRTFFSRVVELAHQYGFVVLHDIAYGGLVFDGKPLSFLSVPGAMEVGLELHSASKNFNMTGWRCGFVVGNPRLIAAYGAVKEHTDSGQFLAIQAAVAWCLEHPEFTEALARKYSRRMDLLVGVLQRLGFPAQKSGGTFFLYTRAPRAVHTPQDHITFGSAQECAEWLIREPGVVTVPWDEAGPYLRWSVTFGGKTPDEEENIVQDLYRRLQSYTFEW</sequence>
<dbReference type="PANTHER" id="PTHR42832:SF3">
    <property type="entry name" value="L-GLUTAMINE--4-(METHYLSULFANYL)-2-OXOBUTANOATE AMINOTRANSFERASE"/>
    <property type="match status" value="1"/>
</dbReference>
<gene>
    <name evidence="5" type="primary">dapL</name>
    <name evidence="5" type="ORF">MPNT_490006</name>
</gene>
<dbReference type="EMBL" id="CAJNOB010000044">
    <property type="protein sequence ID" value="CAF0702160.1"/>
    <property type="molecule type" value="Genomic_DNA"/>
</dbReference>